<keyword evidence="2" id="KW-1185">Reference proteome</keyword>
<evidence type="ECO:0000313" key="2">
    <source>
        <dbReference type="Proteomes" id="UP001148299"/>
    </source>
</evidence>
<protein>
    <submittedName>
        <fullName evidence="1">Uncharacterized protein</fullName>
    </submittedName>
</protein>
<dbReference type="AlphaFoldDB" id="A0A9W9UWL0"/>
<proteinExistence type="predicted"/>
<reference evidence="1" key="2">
    <citation type="journal article" date="2023" name="IMA Fungus">
        <title>Comparative genomic study of the Penicillium genus elucidates a diverse pangenome and 15 lateral gene transfer events.</title>
        <authorList>
            <person name="Petersen C."/>
            <person name="Sorensen T."/>
            <person name="Nielsen M.R."/>
            <person name="Sondergaard T.E."/>
            <person name="Sorensen J.L."/>
            <person name="Fitzpatrick D.A."/>
            <person name="Frisvad J.C."/>
            <person name="Nielsen K.L."/>
        </authorList>
    </citation>
    <scope>NUCLEOTIDE SEQUENCE</scope>
    <source>
        <strain evidence="1">IBT 35675</strain>
    </source>
</reference>
<organism evidence="1 2">
    <name type="scientific">Penicillium brevicompactum</name>
    <dbReference type="NCBI Taxonomy" id="5074"/>
    <lineage>
        <taxon>Eukaryota</taxon>
        <taxon>Fungi</taxon>
        <taxon>Dikarya</taxon>
        <taxon>Ascomycota</taxon>
        <taxon>Pezizomycotina</taxon>
        <taxon>Eurotiomycetes</taxon>
        <taxon>Eurotiomycetidae</taxon>
        <taxon>Eurotiales</taxon>
        <taxon>Aspergillaceae</taxon>
        <taxon>Penicillium</taxon>
    </lineage>
</organism>
<dbReference type="EMBL" id="JAPZBR010000003">
    <property type="protein sequence ID" value="KAJ5357925.1"/>
    <property type="molecule type" value="Genomic_DNA"/>
</dbReference>
<comment type="caution">
    <text evidence="1">The sequence shown here is derived from an EMBL/GenBank/DDBJ whole genome shotgun (WGS) entry which is preliminary data.</text>
</comment>
<accession>A0A9W9UWL0</accession>
<name>A0A9W9UWL0_PENBR</name>
<sequence>MIVCCGKVHIGNQTNRLAKIEARHREHRTTVPGRIDDEKLVSGCRKFCSTSRELITQHEPGKLLTNAVDCQYDTRRQSFLLSDGIHYPVNIYIEDMGLLLMDPAVPSDLGVAIPLNTNARGHRRRTANLDQRIGCKGTQPPQSNFRVDIRCTDIWAVVRGRVIDLCTGGWGVFTGAGGLGVTREVRDRFRIHGSWRSNNQGDRRHGLGRQCWLGEGSASKYNSVQWALEDQQDAVASTGVSVARASWHARDTEASASAGSNGMSFGMYTGRCDGYCLMAPAVFSNPVKTHERGARGGNLIDTDDVQDAGRERSFASSLLVGSIRRVGNVALSIVNKTAILGHLGVVIQRYQGLCLCDRHDVDMLGYQRLWLRNGLHVDILRTFQRLLLHNGHGVDLQLSHTGSGAGCNRLRAHSFSNKSHCEQQEREAVTR</sequence>
<gene>
    <name evidence="1" type="ORF">N7541_005083</name>
</gene>
<evidence type="ECO:0000313" key="1">
    <source>
        <dbReference type="EMBL" id="KAJ5357925.1"/>
    </source>
</evidence>
<reference evidence="1" key="1">
    <citation type="submission" date="2022-12" db="EMBL/GenBank/DDBJ databases">
        <authorList>
            <person name="Petersen C."/>
        </authorList>
    </citation>
    <scope>NUCLEOTIDE SEQUENCE</scope>
    <source>
        <strain evidence="1">IBT 35675</strain>
    </source>
</reference>
<dbReference type="Proteomes" id="UP001148299">
    <property type="component" value="Unassembled WGS sequence"/>
</dbReference>